<keyword evidence="6" id="KW-0865">Zymogen</keyword>
<evidence type="ECO:0000259" key="9">
    <source>
        <dbReference type="PROSITE" id="PS50207"/>
    </source>
</evidence>
<dbReference type="SMART" id="SM00115">
    <property type="entry name" value="CASc"/>
    <property type="match status" value="1"/>
</dbReference>
<dbReference type="Pfam" id="PF00656">
    <property type="entry name" value="Peptidase_C14"/>
    <property type="match status" value="1"/>
</dbReference>
<evidence type="ECO:0000256" key="7">
    <source>
        <dbReference type="PIRSR" id="PIRSR038001-1"/>
    </source>
</evidence>
<name>A0A1E1XLC0_AMBSC</name>
<evidence type="ECO:0000313" key="11">
    <source>
        <dbReference type="EMBL" id="JAT99781.1"/>
    </source>
</evidence>
<feature type="active site" evidence="7">
    <location>
        <position position="143"/>
    </location>
</feature>
<evidence type="ECO:0000256" key="8">
    <source>
        <dbReference type="RuleBase" id="RU003971"/>
    </source>
</evidence>
<dbReference type="AlphaFoldDB" id="A0A1E1XLC0"/>
<dbReference type="InterPro" id="IPR016129">
    <property type="entry name" value="Caspase_his_AS"/>
</dbReference>
<dbReference type="PROSITE" id="PS01122">
    <property type="entry name" value="CASPASE_CYS"/>
    <property type="match status" value="1"/>
</dbReference>
<dbReference type="GO" id="GO:0006508">
    <property type="term" value="P:proteolysis"/>
    <property type="evidence" value="ECO:0007669"/>
    <property type="project" value="UniProtKB-KW"/>
</dbReference>
<dbReference type="PROSITE" id="PS50208">
    <property type="entry name" value="CASPASE_P20"/>
    <property type="match status" value="1"/>
</dbReference>
<dbReference type="GO" id="GO:0006915">
    <property type="term" value="P:apoptotic process"/>
    <property type="evidence" value="ECO:0007669"/>
    <property type="project" value="UniProtKB-KW"/>
</dbReference>
<dbReference type="InterPro" id="IPR015917">
    <property type="entry name" value="Pept_C14A"/>
</dbReference>
<keyword evidence="5" id="KW-0788">Thiol protease</keyword>
<organism evidence="11">
    <name type="scientific">Amblyomma sculptum</name>
    <name type="common">Tick</name>
    <dbReference type="NCBI Taxonomy" id="1581419"/>
    <lineage>
        <taxon>Eukaryota</taxon>
        <taxon>Metazoa</taxon>
        <taxon>Ecdysozoa</taxon>
        <taxon>Arthropoda</taxon>
        <taxon>Chelicerata</taxon>
        <taxon>Arachnida</taxon>
        <taxon>Acari</taxon>
        <taxon>Parasitiformes</taxon>
        <taxon>Ixodida</taxon>
        <taxon>Ixodoidea</taxon>
        <taxon>Ixodidae</taxon>
        <taxon>Amblyomminae</taxon>
        <taxon>Amblyomma</taxon>
    </lineage>
</organism>
<protein>
    <submittedName>
        <fullName evidence="11">Putative caspase</fullName>
    </submittedName>
</protein>
<dbReference type="PROSITE" id="PS01121">
    <property type="entry name" value="CASPASE_HIS"/>
    <property type="match status" value="1"/>
</dbReference>
<feature type="domain" description="Caspase family p20" evidence="10">
    <location>
        <begin position="22"/>
        <end position="147"/>
    </location>
</feature>
<keyword evidence="3" id="KW-0053">Apoptosis</keyword>
<evidence type="ECO:0000256" key="5">
    <source>
        <dbReference type="ARBA" id="ARBA00022807"/>
    </source>
</evidence>
<dbReference type="InterPro" id="IPR002138">
    <property type="entry name" value="Pept_C14_p10"/>
</dbReference>
<feature type="active site" evidence="7">
    <location>
        <position position="99"/>
    </location>
</feature>
<dbReference type="InterPro" id="IPR029030">
    <property type="entry name" value="Caspase-like_dom_sf"/>
</dbReference>
<reference evidence="11" key="1">
    <citation type="submission" date="2016-09" db="EMBL/GenBank/DDBJ databases">
        <authorList>
            <person name="Capua I."/>
            <person name="De Benedictis P."/>
            <person name="Joannis T."/>
            <person name="Lombin L.H."/>
            <person name="Cattoli G."/>
        </authorList>
    </citation>
    <scope>NUCLEOTIDE SEQUENCE</scope>
</reference>
<reference evidence="11" key="2">
    <citation type="journal article" date="2017" name="Front. Cell. Infect. Microbiol.">
        <title>Analysis of the Salivary Gland Transcriptome of Unfed and Partially Fed Amblyomma sculptum Ticks and Descriptive Proteome of the Saliva.</title>
        <authorList>
            <person name="Esteves E."/>
            <person name="Maruyama S.R."/>
            <person name="Kawahara R."/>
            <person name="Fujita A."/>
            <person name="Martins L.A."/>
            <person name="Righi A.A."/>
            <person name="Costa F.B."/>
            <person name="Palmisano G."/>
            <person name="Labruna M.B."/>
            <person name="Sa-Nunes A."/>
            <person name="Ribeiro J.M.C."/>
            <person name="Fogaca A.C."/>
        </authorList>
    </citation>
    <scope>NUCLEOTIDE SEQUENCE</scope>
</reference>
<dbReference type="Gene3D" id="3.40.50.1460">
    <property type="match status" value="1"/>
</dbReference>
<dbReference type="GO" id="GO:0004197">
    <property type="term" value="F:cysteine-type endopeptidase activity"/>
    <property type="evidence" value="ECO:0007669"/>
    <property type="project" value="InterPro"/>
</dbReference>
<dbReference type="CDD" id="cd00032">
    <property type="entry name" value="CASc"/>
    <property type="match status" value="1"/>
</dbReference>
<dbReference type="EMBL" id="GFAA01003653">
    <property type="protein sequence ID" value="JAT99781.1"/>
    <property type="molecule type" value="mRNA"/>
</dbReference>
<proteinExistence type="evidence at transcript level"/>
<feature type="domain" description="Caspase family p10" evidence="9">
    <location>
        <begin position="186"/>
        <end position="269"/>
    </location>
</feature>
<dbReference type="PANTHER" id="PTHR47901">
    <property type="entry name" value="CASPASE RECRUITMENT DOMAIN-CONTAINING PROTEIN 18"/>
    <property type="match status" value="1"/>
</dbReference>
<evidence type="ECO:0000256" key="2">
    <source>
        <dbReference type="ARBA" id="ARBA00022670"/>
    </source>
</evidence>
<dbReference type="InterPro" id="IPR001309">
    <property type="entry name" value="Pept_C14_p20"/>
</dbReference>
<evidence type="ECO:0000256" key="6">
    <source>
        <dbReference type="ARBA" id="ARBA00023145"/>
    </source>
</evidence>
<keyword evidence="4" id="KW-0378">Hydrolase</keyword>
<dbReference type="SUPFAM" id="SSF52129">
    <property type="entry name" value="Caspase-like"/>
    <property type="match status" value="1"/>
</dbReference>
<dbReference type="PIRSF" id="PIRSF038001">
    <property type="entry name" value="Caspase_ICE"/>
    <property type="match status" value="1"/>
</dbReference>
<dbReference type="InterPro" id="IPR011600">
    <property type="entry name" value="Pept_C14_caspase"/>
</dbReference>
<sequence length="305" mass="34642">MKVKSARKRMSGKNVYRMVNSPRGKCVIINNVEFHNPDDWRHGSDVDARRMETLFNALHFDCDVHRDLTAKQMKAVLKEAANPEHHKDADCVVVVLLSHGMRDNIAGVDGVALRLHEDVYELFSNESCPTLMRKPKIFIVQACRGPYEDCGTLGPLDQADAIPVLLSQDKRPITEPRNFLYASGCSDMYIIYAASPGYKAYRNKFTGSFFLRTLFEVFCEHACDENLADLMSRVSHIVKKYCAQSERGLRKQTPSVEHVGWEKKLYFNPGLPDPVIKTLNETFANAPSREQMTGHKRCSSISPEW</sequence>
<evidence type="ECO:0000256" key="1">
    <source>
        <dbReference type="ARBA" id="ARBA00010134"/>
    </source>
</evidence>
<dbReference type="InterPro" id="IPR033139">
    <property type="entry name" value="Caspase_cys_AS"/>
</dbReference>
<keyword evidence="2" id="KW-0645">Protease</keyword>
<evidence type="ECO:0000256" key="4">
    <source>
        <dbReference type="ARBA" id="ARBA00022801"/>
    </source>
</evidence>
<dbReference type="PRINTS" id="PR00376">
    <property type="entry name" value="IL1BCENZYME"/>
</dbReference>
<dbReference type="PROSITE" id="PS50207">
    <property type="entry name" value="CASPASE_P10"/>
    <property type="match status" value="1"/>
</dbReference>
<dbReference type="InterPro" id="IPR002398">
    <property type="entry name" value="Pept_C14"/>
</dbReference>
<comment type="similarity">
    <text evidence="1 8">Belongs to the peptidase C14A family.</text>
</comment>
<accession>A0A1E1XLC0</accession>
<dbReference type="PANTHER" id="PTHR47901:SF8">
    <property type="entry name" value="CASPASE-3"/>
    <property type="match status" value="1"/>
</dbReference>
<evidence type="ECO:0000256" key="3">
    <source>
        <dbReference type="ARBA" id="ARBA00022703"/>
    </source>
</evidence>
<evidence type="ECO:0000259" key="10">
    <source>
        <dbReference type="PROSITE" id="PS50208"/>
    </source>
</evidence>